<evidence type="ECO:0000256" key="3">
    <source>
        <dbReference type="PROSITE-ProRule" id="PRU00339"/>
    </source>
</evidence>
<dbReference type="Gene3D" id="1.25.40.10">
    <property type="entry name" value="Tetratricopeptide repeat domain"/>
    <property type="match status" value="1"/>
</dbReference>
<evidence type="ECO:0000256" key="2">
    <source>
        <dbReference type="ARBA" id="ARBA00022803"/>
    </source>
</evidence>
<evidence type="ECO:0000313" key="5">
    <source>
        <dbReference type="Proteomes" id="UP000658720"/>
    </source>
</evidence>
<dbReference type="InterPro" id="IPR011990">
    <property type="entry name" value="TPR-like_helical_dom_sf"/>
</dbReference>
<dbReference type="PANTHER" id="PTHR44858">
    <property type="entry name" value="TETRATRICOPEPTIDE REPEAT PROTEIN 6"/>
    <property type="match status" value="1"/>
</dbReference>
<organism evidence="4 5">
    <name type="scientific">Synechocystis salina LEGE 00031</name>
    <dbReference type="NCBI Taxonomy" id="1828736"/>
    <lineage>
        <taxon>Bacteria</taxon>
        <taxon>Bacillati</taxon>
        <taxon>Cyanobacteriota</taxon>
        <taxon>Cyanophyceae</taxon>
        <taxon>Synechococcales</taxon>
        <taxon>Merismopediaceae</taxon>
        <taxon>Synechocystis</taxon>
    </lineage>
</organism>
<dbReference type="SMART" id="SM00028">
    <property type="entry name" value="TPR"/>
    <property type="match status" value="2"/>
</dbReference>
<gene>
    <name evidence="4" type="ORF">IQ217_02200</name>
</gene>
<dbReference type="InterPro" id="IPR050498">
    <property type="entry name" value="Ycf3"/>
</dbReference>
<dbReference type="InterPro" id="IPR019734">
    <property type="entry name" value="TPR_rpt"/>
</dbReference>
<keyword evidence="2 3" id="KW-0802">TPR repeat</keyword>
<evidence type="ECO:0000313" key="4">
    <source>
        <dbReference type="EMBL" id="MBE9252682.1"/>
    </source>
</evidence>
<evidence type="ECO:0000256" key="1">
    <source>
        <dbReference type="ARBA" id="ARBA00022737"/>
    </source>
</evidence>
<dbReference type="Pfam" id="PF13181">
    <property type="entry name" value="TPR_8"/>
    <property type="match status" value="1"/>
</dbReference>
<reference evidence="4 5" key="1">
    <citation type="submission" date="2020-10" db="EMBL/GenBank/DDBJ databases">
        <authorList>
            <person name="Castelo-Branco R."/>
            <person name="Eusebio N."/>
            <person name="Adriana R."/>
            <person name="Vieira A."/>
            <person name="Brugerolle De Fraissinette N."/>
            <person name="Rezende De Castro R."/>
            <person name="Schneider M.P."/>
            <person name="Vasconcelos V."/>
            <person name="Leao P.N."/>
        </authorList>
    </citation>
    <scope>NUCLEOTIDE SEQUENCE [LARGE SCALE GENOMIC DNA]</scope>
    <source>
        <strain evidence="4 5">LEGE 00031</strain>
    </source>
</reference>
<sequence length="308" mass="33884">MMENQVNEQTVTSQGNGAPTTGYKSGLWDGLSVVALIGGAIASVVLPANPAAGVIPVAAGVGLHLFNRKQLEQHLLANQQATAAQIVQLVNQNQAHLQEYLQKFQGDVQTSLGQQQQAIAANQANLTKAFRATAAQTHEILDHQHQDLVAVVQELRTMETCTQSIAAYPHAEAYYQRGLSHFRLEDWTEAVRDCTEAIRLRGDLAGAFHHRGMAYARLDNRKQATDDLRQAYKLYFDQGDLDNYEVARALHKHYYEGPVEDLELEVEATPAMAPADGVDHEAYIADPDREIKPLLTEESDTTAANLFG</sequence>
<name>A0ABR9VMW9_9SYNC</name>
<dbReference type="PROSITE" id="PS50005">
    <property type="entry name" value="TPR"/>
    <property type="match status" value="1"/>
</dbReference>
<dbReference type="Proteomes" id="UP000658720">
    <property type="component" value="Unassembled WGS sequence"/>
</dbReference>
<protein>
    <submittedName>
        <fullName evidence="4">Tetratricopeptide repeat protein</fullName>
    </submittedName>
</protein>
<dbReference type="Pfam" id="PF07719">
    <property type="entry name" value="TPR_2"/>
    <property type="match status" value="1"/>
</dbReference>
<comment type="caution">
    <text evidence="4">The sequence shown here is derived from an EMBL/GenBank/DDBJ whole genome shotgun (WGS) entry which is preliminary data.</text>
</comment>
<dbReference type="EMBL" id="JADEVV010000004">
    <property type="protein sequence ID" value="MBE9252682.1"/>
    <property type="molecule type" value="Genomic_DNA"/>
</dbReference>
<proteinExistence type="predicted"/>
<dbReference type="SUPFAM" id="SSF48452">
    <property type="entry name" value="TPR-like"/>
    <property type="match status" value="1"/>
</dbReference>
<feature type="repeat" description="TPR" evidence="3">
    <location>
        <begin position="171"/>
        <end position="204"/>
    </location>
</feature>
<keyword evidence="5" id="KW-1185">Reference proteome</keyword>
<keyword evidence="1" id="KW-0677">Repeat</keyword>
<dbReference type="InterPro" id="IPR013105">
    <property type="entry name" value="TPR_2"/>
</dbReference>
<dbReference type="PANTHER" id="PTHR44858:SF1">
    <property type="entry name" value="UDP-N-ACETYLGLUCOSAMINE--PEPTIDE N-ACETYLGLUCOSAMINYLTRANSFERASE SPINDLY-RELATED"/>
    <property type="match status" value="1"/>
</dbReference>
<accession>A0ABR9VMW9</accession>
<dbReference type="RefSeq" id="WP_194018748.1">
    <property type="nucleotide sequence ID" value="NZ_JADEVV010000004.1"/>
</dbReference>